<feature type="transmembrane region" description="Helical" evidence="10">
    <location>
        <begin position="6"/>
        <end position="26"/>
    </location>
</feature>
<dbReference type="InterPro" id="IPR002402">
    <property type="entry name" value="Cyt_P450_E_grp-II"/>
</dbReference>
<sequence length="508" mass="57542">MASHTLTLISISAILLLTYTIIQQLLRRRAAAQFARSHGCQPAPAYPQPERLIGLALIKESKARSAKREVLELFRERCDRMGPTWTMGMLGGHFVFSIDPENIQAVLAKNFKDWGLGQREHTWGPLLGKGIFTTDGAQWEHSRAIVRPNFVKSQIVSLGMFERHIQELIQKIPKDGSTVDLQTLFFNMTLDSSTEFLFGESIESQLTFEGSDAEKFSEAFDFAQHQMPGRNRMGNLVRFIPDRKFDEACKIVQDWGDRYVAKALKNLAAEKAEKDDDTKERYTFMREMASQTPDPIQLRNEVLNILLAGRDTTAGLLSNLFHALARNPRVWQKLKAEIDTLEGRIPDYDCLRNMHYLKWVLNESLRLYPPVPTNARISNKDTVLPRGGGSSGQMPVFVPKDTIFLYSVYSMHRRTDIYGADALEFKPERWSPDAPGGPLRPHWGFLPFNGGPRICVGQQYALTEASYTIVRLLQTFGELENRDPKGWVEGYGLTLCSGDGTKVALKLR</sequence>
<keyword evidence="4 8" id="KW-0479">Metal-binding</keyword>
<dbReference type="GO" id="GO:0020037">
    <property type="term" value="F:heme binding"/>
    <property type="evidence" value="ECO:0007669"/>
    <property type="project" value="InterPro"/>
</dbReference>
<evidence type="ECO:0000256" key="5">
    <source>
        <dbReference type="ARBA" id="ARBA00023002"/>
    </source>
</evidence>
<dbReference type="PRINTS" id="PR00385">
    <property type="entry name" value="P450"/>
</dbReference>
<comment type="cofactor">
    <cofactor evidence="1 8">
        <name>heme</name>
        <dbReference type="ChEBI" id="CHEBI:30413"/>
    </cofactor>
</comment>
<dbReference type="Pfam" id="PF00067">
    <property type="entry name" value="p450"/>
    <property type="match status" value="1"/>
</dbReference>
<dbReference type="PANTHER" id="PTHR24287">
    <property type="entry name" value="P450, PUTATIVE (EUROFUNG)-RELATED"/>
    <property type="match status" value="1"/>
</dbReference>
<comment type="similarity">
    <text evidence="2 9">Belongs to the cytochrome P450 family.</text>
</comment>
<evidence type="ECO:0000256" key="8">
    <source>
        <dbReference type="PIRSR" id="PIRSR602402-1"/>
    </source>
</evidence>
<comment type="caution">
    <text evidence="11">The sequence shown here is derived from an EMBL/GenBank/DDBJ whole genome shotgun (WGS) entry which is preliminary data.</text>
</comment>
<dbReference type="InterPro" id="IPR001128">
    <property type="entry name" value="Cyt_P450"/>
</dbReference>
<evidence type="ECO:0000256" key="1">
    <source>
        <dbReference type="ARBA" id="ARBA00001971"/>
    </source>
</evidence>
<keyword evidence="10" id="KW-1133">Transmembrane helix</keyword>
<evidence type="ECO:0000256" key="6">
    <source>
        <dbReference type="ARBA" id="ARBA00023004"/>
    </source>
</evidence>
<keyword evidence="6 8" id="KW-0408">Iron</keyword>
<dbReference type="Proteomes" id="UP000785200">
    <property type="component" value="Unassembled WGS sequence"/>
</dbReference>
<feature type="binding site" description="axial binding residue" evidence="8">
    <location>
        <position position="455"/>
    </location>
    <ligand>
        <name>heme</name>
        <dbReference type="ChEBI" id="CHEBI:30413"/>
    </ligand>
    <ligandPart>
        <name>Fe</name>
        <dbReference type="ChEBI" id="CHEBI:18248"/>
    </ligandPart>
</feature>
<dbReference type="PROSITE" id="PS00086">
    <property type="entry name" value="CYTOCHROME_P450"/>
    <property type="match status" value="1"/>
</dbReference>
<dbReference type="Gene3D" id="1.10.630.10">
    <property type="entry name" value="Cytochrome P450"/>
    <property type="match status" value="1"/>
</dbReference>
<dbReference type="PRINTS" id="PR01239">
    <property type="entry name" value="EP450IICYP52"/>
</dbReference>
<dbReference type="InterPro" id="IPR017972">
    <property type="entry name" value="Cyt_P450_CS"/>
</dbReference>
<dbReference type="GO" id="GO:0016712">
    <property type="term" value="F:oxidoreductase activity, acting on paired donors, with incorporation or reduction of molecular oxygen, reduced flavin or flavoprotein as one donor, and incorporation of one atom of oxygen"/>
    <property type="evidence" value="ECO:0007669"/>
    <property type="project" value="InterPro"/>
</dbReference>
<keyword evidence="5 9" id="KW-0560">Oxidoreductase</keyword>
<evidence type="ECO:0000313" key="11">
    <source>
        <dbReference type="EMBL" id="KAG0648995.1"/>
    </source>
</evidence>
<name>A0A9P6VJ94_9HELO</name>
<accession>A0A9P6VJ94</accession>
<protein>
    <submittedName>
        <fullName evidence="11">Cytochrome P450 monooxygenase fsdH</fullName>
    </submittedName>
</protein>
<dbReference type="GO" id="GO:0005506">
    <property type="term" value="F:iron ion binding"/>
    <property type="evidence" value="ECO:0007669"/>
    <property type="project" value="InterPro"/>
</dbReference>
<organism evidence="11 12">
    <name type="scientific">Hyphodiscus hymeniophilus</name>
    <dbReference type="NCBI Taxonomy" id="353542"/>
    <lineage>
        <taxon>Eukaryota</taxon>
        <taxon>Fungi</taxon>
        <taxon>Dikarya</taxon>
        <taxon>Ascomycota</taxon>
        <taxon>Pezizomycotina</taxon>
        <taxon>Leotiomycetes</taxon>
        <taxon>Helotiales</taxon>
        <taxon>Hyphodiscaceae</taxon>
        <taxon>Hyphodiscus</taxon>
    </lineage>
</organism>
<keyword evidence="12" id="KW-1185">Reference proteome</keyword>
<keyword evidence="10" id="KW-0812">Transmembrane</keyword>
<evidence type="ECO:0000256" key="9">
    <source>
        <dbReference type="RuleBase" id="RU000461"/>
    </source>
</evidence>
<evidence type="ECO:0000313" key="12">
    <source>
        <dbReference type="Proteomes" id="UP000785200"/>
    </source>
</evidence>
<evidence type="ECO:0000256" key="7">
    <source>
        <dbReference type="ARBA" id="ARBA00023033"/>
    </source>
</evidence>
<gene>
    <name evidence="11" type="ORF">D0Z07_5008</name>
</gene>
<dbReference type="AlphaFoldDB" id="A0A9P6VJ94"/>
<evidence type="ECO:0000256" key="4">
    <source>
        <dbReference type="ARBA" id="ARBA00022723"/>
    </source>
</evidence>
<reference evidence="11" key="1">
    <citation type="submission" date="2019-07" db="EMBL/GenBank/DDBJ databases">
        <title>Hyphodiscus hymeniophilus genome sequencing and assembly.</title>
        <authorList>
            <person name="Kramer G."/>
            <person name="Nodwell J."/>
        </authorList>
    </citation>
    <scope>NUCLEOTIDE SEQUENCE</scope>
    <source>
        <strain evidence="11">ATCC 34498</strain>
    </source>
</reference>
<dbReference type="CDD" id="cd11063">
    <property type="entry name" value="CYP52"/>
    <property type="match status" value="1"/>
</dbReference>
<dbReference type="PANTHER" id="PTHR24287:SF1">
    <property type="entry name" value="P450, PUTATIVE (EUROFUNG)-RELATED"/>
    <property type="match status" value="1"/>
</dbReference>
<dbReference type="InterPro" id="IPR036396">
    <property type="entry name" value="Cyt_P450_sf"/>
</dbReference>
<dbReference type="InterPro" id="IPR002974">
    <property type="entry name" value="Cyt_P450_E_CYP52_ascomycetes"/>
</dbReference>
<dbReference type="EMBL" id="VNKQ01000009">
    <property type="protein sequence ID" value="KAG0648995.1"/>
    <property type="molecule type" value="Genomic_DNA"/>
</dbReference>
<dbReference type="InterPro" id="IPR047146">
    <property type="entry name" value="Cyt_P450_E_CYP52_fungi"/>
</dbReference>
<keyword evidence="10" id="KW-0472">Membrane</keyword>
<evidence type="ECO:0000256" key="10">
    <source>
        <dbReference type="SAM" id="Phobius"/>
    </source>
</evidence>
<keyword evidence="7 9" id="KW-0503">Monooxygenase</keyword>
<evidence type="ECO:0000256" key="2">
    <source>
        <dbReference type="ARBA" id="ARBA00010617"/>
    </source>
</evidence>
<dbReference type="PRINTS" id="PR00464">
    <property type="entry name" value="EP450II"/>
</dbReference>
<keyword evidence="3 8" id="KW-0349">Heme</keyword>
<proteinExistence type="inferred from homology"/>
<dbReference type="OrthoDB" id="1470350at2759"/>
<dbReference type="SUPFAM" id="SSF48264">
    <property type="entry name" value="Cytochrome P450"/>
    <property type="match status" value="1"/>
</dbReference>
<evidence type="ECO:0000256" key="3">
    <source>
        <dbReference type="ARBA" id="ARBA00022617"/>
    </source>
</evidence>